<gene>
    <name evidence="1" type="ORF">F5144DRAFT_372150</name>
</gene>
<dbReference type="Proteomes" id="UP000724584">
    <property type="component" value="Unassembled WGS sequence"/>
</dbReference>
<accession>A0ACB7NZD7</accession>
<dbReference type="EMBL" id="JAGIZQ010000006">
    <property type="protein sequence ID" value="KAH6623806.1"/>
    <property type="molecule type" value="Genomic_DNA"/>
</dbReference>
<keyword evidence="2" id="KW-1185">Reference proteome</keyword>
<reference evidence="1 2" key="1">
    <citation type="journal article" date="2021" name="Nat. Commun.">
        <title>Genetic determinants of endophytism in the Arabidopsis root mycobiome.</title>
        <authorList>
            <person name="Mesny F."/>
            <person name="Miyauchi S."/>
            <person name="Thiergart T."/>
            <person name="Pickel B."/>
            <person name="Atanasova L."/>
            <person name="Karlsson M."/>
            <person name="Huettel B."/>
            <person name="Barry K.W."/>
            <person name="Haridas S."/>
            <person name="Chen C."/>
            <person name="Bauer D."/>
            <person name="Andreopoulos W."/>
            <person name="Pangilinan J."/>
            <person name="LaButti K."/>
            <person name="Riley R."/>
            <person name="Lipzen A."/>
            <person name="Clum A."/>
            <person name="Drula E."/>
            <person name="Henrissat B."/>
            <person name="Kohler A."/>
            <person name="Grigoriev I.V."/>
            <person name="Martin F.M."/>
            <person name="Hacquard S."/>
        </authorList>
    </citation>
    <scope>NUCLEOTIDE SEQUENCE [LARGE SCALE GENOMIC DNA]</scope>
    <source>
        <strain evidence="1 2">MPI-SDFR-AT-0079</strain>
    </source>
</reference>
<proteinExistence type="predicted"/>
<protein>
    <submittedName>
        <fullName evidence="1">Uncharacterized protein</fullName>
    </submittedName>
</protein>
<sequence>MAASSLHEPPKHDRQNSESFAVAATFPPPRSPAPKPDVALPGSTHHQPESPCSLSKAPKPRLPRLVPLRATIQPPQPGSIQAILREQCRSRLYVSPIAWTSNQPRLLGCDFAIQMLGATGERHGGAEKESTTQQRTEKYQERIFAAANLQGPAIASWWKGAVEDFLGTYNIRPLRSGSTLPFRFGDRVVAKIKPDAIFSAGSTAPFLVYINLETIAALREKHVYSRSRVGRRHSFPVATLKQKKLRSLQPRLKTEDPYILAALIALAQEQQLQSRQATHGRAVDAQAQLSRPSETEAPLHDTTSFKVHALVVSGANAQVLYVYKASIPSEFLENFQKPSQFSPSCPIRVSYCLLPLTRPEELVDQIPLPLKVPIDEQGDEGEDPSTGGREHVVAH</sequence>
<evidence type="ECO:0000313" key="1">
    <source>
        <dbReference type="EMBL" id="KAH6623806.1"/>
    </source>
</evidence>
<evidence type="ECO:0000313" key="2">
    <source>
        <dbReference type="Proteomes" id="UP000724584"/>
    </source>
</evidence>
<name>A0ACB7NZD7_9PEZI</name>
<organism evidence="1 2">
    <name type="scientific">Chaetomium tenue</name>
    <dbReference type="NCBI Taxonomy" id="1854479"/>
    <lineage>
        <taxon>Eukaryota</taxon>
        <taxon>Fungi</taxon>
        <taxon>Dikarya</taxon>
        <taxon>Ascomycota</taxon>
        <taxon>Pezizomycotina</taxon>
        <taxon>Sordariomycetes</taxon>
        <taxon>Sordariomycetidae</taxon>
        <taxon>Sordariales</taxon>
        <taxon>Chaetomiaceae</taxon>
        <taxon>Chaetomium</taxon>
    </lineage>
</organism>
<comment type="caution">
    <text evidence="1">The sequence shown here is derived from an EMBL/GenBank/DDBJ whole genome shotgun (WGS) entry which is preliminary data.</text>
</comment>